<keyword evidence="1 7" id="KW-0444">Lipid biosynthesis</keyword>
<evidence type="ECO:0000256" key="1">
    <source>
        <dbReference type="ARBA" id="ARBA00022516"/>
    </source>
</evidence>
<comment type="subunit">
    <text evidence="7">Homotrimer.</text>
</comment>
<keyword evidence="6 7" id="KW-0012">Acyltransferase</keyword>
<dbReference type="SUPFAM" id="SSF51161">
    <property type="entry name" value="Trimeric LpxA-like enzymes"/>
    <property type="match status" value="1"/>
</dbReference>
<dbReference type="Proteomes" id="UP000006365">
    <property type="component" value="Chromosome"/>
</dbReference>
<comment type="catalytic activity">
    <reaction evidence="7">
        <text>a UDP-3-O-[(3R)-3-hydroxyacyl]-alpha-D-glucosamine + a (3R)-hydroxyacyl-[ACP] = a UDP-2-N,3-O-bis[(3R)-3-hydroxyacyl]-alpha-D-glucosamine + holo-[ACP] + H(+)</text>
        <dbReference type="Rhea" id="RHEA:53836"/>
        <dbReference type="Rhea" id="RHEA-COMP:9685"/>
        <dbReference type="Rhea" id="RHEA-COMP:9945"/>
        <dbReference type="ChEBI" id="CHEBI:15378"/>
        <dbReference type="ChEBI" id="CHEBI:64479"/>
        <dbReference type="ChEBI" id="CHEBI:78827"/>
        <dbReference type="ChEBI" id="CHEBI:137740"/>
        <dbReference type="ChEBI" id="CHEBI:137748"/>
        <dbReference type="EC" id="2.3.1.191"/>
    </reaction>
</comment>
<dbReference type="PANTHER" id="PTHR43378">
    <property type="entry name" value="UDP-3-O-ACYLGLUCOSAMINE N-ACYLTRANSFERASE"/>
    <property type="match status" value="1"/>
</dbReference>
<keyword evidence="5 7" id="KW-0443">Lipid metabolism</keyword>
<dbReference type="GO" id="GO:0103118">
    <property type="term" value="F:UDP-3-O-[(3R)-3-hydroxyacyl]-glucosamine N-acyltransferase activity"/>
    <property type="evidence" value="ECO:0007669"/>
    <property type="project" value="UniProtKB-EC"/>
</dbReference>
<dbReference type="Pfam" id="PF04613">
    <property type="entry name" value="LpxD"/>
    <property type="match status" value="1"/>
</dbReference>
<keyword evidence="10" id="KW-1185">Reference proteome</keyword>
<dbReference type="InterPro" id="IPR011004">
    <property type="entry name" value="Trimer_LpxA-like_sf"/>
</dbReference>
<dbReference type="EMBL" id="CP002364">
    <property type="protein sequence ID" value="ADW17475.1"/>
    <property type="molecule type" value="Genomic_DNA"/>
</dbReference>
<evidence type="ECO:0000313" key="9">
    <source>
        <dbReference type="EMBL" id="ADW17475.1"/>
    </source>
</evidence>
<dbReference type="Gene3D" id="3.40.1390.10">
    <property type="entry name" value="MurE/MurF, N-terminal domain"/>
    <property type="match status" value="1"/>
</dbReference>
<dbReference type="RefSeq" id="WP_015724017.1">
    <property type="nucleotide sequence ID" value="NC_014972.1"/>
</dbReference>
<dbReference type="UniPathway" id="UPA00973"/>
<dbReference type="Pfam" id="PF00132">
    <property type="entry name" value="Hexapep"/>
    <property type="match status" value="2"/>
</dbReference>
<evidence type="ECO:0000256" key="6">
    <source>
        <dbReference type="ARBA" id="ARBA00023315"/>
    </source>
</evidence>
<feature type="active site" description="Proton acceptor" evidence="7">
    <location>
        <position position="240"/>
    </location>
</feature>
<evidence type="ECO:0000313" key="10">
    <source>
        <dbReference type="Proteomes" id="UP000006365"/>
    </source>
</evidence>
<evidence type="ECO:0000256" key="2">
    <source>
        <dbReference type="ARBA" id="ARBA00022556"/>
    </source>
</evidence>
<gene>
    <name evidence="7" type="primary">lpxD</name>
    <name evidence="9" type="ordered locus">Despr_1311</name>
</gene>
<dbReference type="GO" id="GO:0016410">
    <property type="term" value="F:N-acyltransferase activity"/>
    <property type="evidence" value="ECO:0007669"/>
    <property type="project" value="InterPro"/>
</dbReference>
<dbReference type="CDD" id="cd03352">
    <property type="entry name" value="LbH_LpxD"/>
    <property type="match status" value="1"/>
</dbReference>
<evidence type="ECO:0000256" key="5">
    <source>
        <dbReference type="ARBA" id="ARBA00023098"/>
    </source>
</evidence>
<dbReference type="Gene3D" id="2.160.10.10">
    <property type="entry name" value="Hexapeptide repeat proteins"/>
    <property type="match status" value="1"/>
</dbReference>
<evidence type="ECO:0000259" key="8">
    <source>
        <dbReference type="Pfam" id="PF04613"/>
    </source>
</evidence>
<dbReference type="InterPro" id="IPR007691">
    <property type="entry name" value="LpxD"/>
</dbReference>
<comment type="function">
    <text evidence="7">Catalyzes the N-acylation of UDP-3-O-acylglucosamine using 3-hydroxyacyl-ACP as the acyl donor. Is involved in the biosynthesis of lipid A, a phosphorylated glycolipid that anchors the lipopolysaccharide to the outer membrane of the cell.</text>
</comment>
<dbReference type="HAMAP" id="MF_00523">
    <property type="entry name" value="LpxD"/>
    <property type="match status" value="1"/>
</dbReference>
<proteinExistence type="inferred from homology"/>
<dbReference type="InterPro" id="IPR020573">
    <property type="entry name" value="UDP_GlcNAc_AcTrfase_non-rep"/>
</dbReference>
<dbReference type="GO" id="GO:0009245">
    <property type="term" value="P:lipid A biosynthetic process"/>
    <property type="evidence" value="ECO:0007669"/>
    <property type="project" value="UniProtKB-UniRule"/>
</dbReference>
<reference evidence="9 10" key="1">
    <citation type="journal article" date="2011" name="Stand. Genomic Sci.">
        <title>Complete genome sequence of Desulfobulbus propionicus type strain (1pr3).</title>
        <authorList>
            <person name="Pagani I."/>
            <person name="Lapidus A."/>
            <person name="Nolan M."/>
            <person name="Lucas S."/>
            <person name="Hammon N."/>
            <person name="Deshpande S."/>
            <person name="Cheng J.F."/>
            <person name="Chertkov O."/>
            <person name="Davenport K."/>
            <person name="Tapia R."/>
            <person name="Han C."/>
            <person name="Goodwin L."/>
            <person name="Pitluck S."/>
            <person name="Liolios K."/>
            <person name="Mavromatis K."/>
            <person name="Ivanova N."/>
            <person name="Mikhailova N."/>
            <person name="Pati A."/>
            <person name="Chen A."/>
            <person name="Palaniappan K."/>
            <person name="Land M."/>
            <person name="Hauser L."/>
            <person name="Chang Y.J."/>
            <person name="Jeffries C.D."/>
            <person name="Detter J.C."/>
            <person name="Brambilla E."/>
            <person name="Kannan K.P."/>
            <person name="Djao O.D."/>
            <person name="Rohde M."/>
            <person name="Pukall R."/>
            <person name="Spring S."/>
            <person name="Goker M."/>
            <person name="Sikorski J."/>
            <person name="Woyke T."/>
            <person name="Bristow J."/>
            <person name="Eisen J.A."/>
            <person name="Markowitz V."/>
            <person name="Hugenholtz P."/>
            <person name="Kyrpides N.C."/>
            <person name="Klenk H.P."/>
        </authorList>
    </citation>
    <scope>NUCLEOTIDE SEQUENCE [LARGE SCALE GENOMIC DNA]</scope>
    <source>
        <strain evidence="10">ATCC 33891 / DSM 2032 / 1pr3</strain>
    </source>
</reference>
<dbReference type="NCBIfam" id="NF002060">
    <property type="entry name" value="PRK00892.1"/>
    <property type="match status" value="1"/>
</dbReference>
<comment type="similarity">
    <text evidence="7">Belongs to the transferase hexapeptide repeat family. LpxD subfamily.</text>
</comment>
<comment type="pathway">
    <text evidence="7">Bacterial outer membrane biogenesis; LPS lipid A biosynthesis.</text>
</comment>
<evidence type="ECO:0000256" key="7">
    <source>
        <dbReference type="HAMAP-Rule" id="MF_00523"/>
    </source>
</evidence>
<protein>
    <recommendedName>
        <fullName evidence="7">UDP-3-O-acylglucosamine N-acyltransferase</fullName>
        <ecNumber evidence="7">2.3.1.191</ecNumber>
    </recommendedName>
</protein>
<evidence type="ECO:0000256" key="4">
    <source>
        <dbReference type="ARBA" id="ARBA00022737"/>
    </source>
</evidence>
<organism evidence="9 10">
    <name type="scientific">Desulfobulbus propionicus (strain ATCC 33891 / DSM 2032 / VKM B-1956 / 1pr3)</name>
    <dbReference type="NCBI Taxonomy" id="577650"/>
    <lineage>
        <taxon>Bacteria</taxon>
        <taxon>Pseudomonadati</taxon>
        <taxon>Thermodesulfobacteriota</taxon>
        <taxon>Desulfobulbia</taxon>
        <taxon>Desulfobulbales</taxon>
        <taxon>Desulfobulbaceae</taxon>
        <taxon>Desulfobulbus</taxon>
    </lineage>
</organism>
<dbReference type="GO" id="GO:0016020">
    <property type="term" value="C:membrane"/>
    <property type="evidence" value="ECO:0007669"/>
    <property type="project" value="GOC"/>
</dbReference>
<evidence type="ECO:0000256" key="3">
    <source>
        <dbReference type="ARBA" id="ARBA00022679"/>
    </source>
</evidence>
<dbReference type="EC" id="2.3.1.191" evidence="7"/>
<name>A0A7U3YLB6_DESPD</name>
<keyword evidence="3 7" id="KW-0808">Transferase</keyword>
<accession>A0A7U3YLB6</accession>
<dbReference type="KEGG" id="dpr:Despr_1311"/>
<dbReference type="NCBIfam" id="TIGR01853">
    <property type="entry name" value="lipid_A_lpxD"/>
    <property type="match status" value="1"/>
</dbReference>
<dbReference type="InterPro" id="IPR018357">
    <property type="entry name" value="Hexapep_transf_CS"/>
</dbReference>
<dbReference type="AlphaFoldDB" id="A0A7U3YLB6"/>
<keyword evidence="2 7" id="KW-0441">Lipid A biosynthesis</keyword>
<dbReference type="PANTHER" id="PTHR43378:SF2">
    <property type="entry name" value="UDP-3-O-ACYLGLUCOSAMINE N-ACYLTRANSFERASE 1, MITOCHONDRIAL-RELATED"/>
    <property type="match status" value="1"/>
</dbReference>
<sequence length="354" mass="37492">MSRECTLRQLADLVGGRVEGDPNLIVRGLNGIEYAQPGEITFILDRKQLPLPETCQASACIVPVDTEALGRPAIVTDQPSLAAARIHTFLLTEPFQAKGIHPSAVTGEGCVIPREVTIGPLVCLGDRVTLGERVTIHPGAVIGSDVVIDDDTIIHANVTVAERCTIGKRVILHHGAVIGSDGFGFATDRMGVHYKKPQVGTVRIDDDVEIGANSCVDRAAFGTTWIKSGARIDNLVMVGHNVVVGEHSILVAQVGIAGSTTLGRNVVLGAKAGVAGHLHLDDQVMAAAKSGIHNNQPKGAMIGGSPAIEVKSWGRAAAAFSRLPEMVKELRRLRKEVDRLTGLLAPTDQQKDNQ</sequence>
<dbReference type="PROSITE" id="PS00101">
    <property type="entry name" value="HEXAPEP_TRANSFERASES"/>
    <property type="match status" value="1"/>
</dbReference>
<dbReference type="InterPro" id="IPR001451">
    <property type="entry name" value="Hexapep"/>
</dbReference>
<feature type="domain" description="UDP-3-O-[3-hydroxymyristoyl] glucosamine N-acyltransferase non-repeat region" evidence="8">
    <location>
        <begin position="24"/>
        <end position="87"/>
    </location>
</feature>
<keyword evidence="4 7" id="KW-0677">Repeat</keyword>